<feature type="domain" description="Protein HGH1 N-terminal" evidence="3">
    <location>
        <begin position="97"/>
        <end position="274"/>
    </location>
</feature>
<dbReference type="InterPro" id="IPR007205">
    <property type="entry name" value="Protein_HGH1_N"/>
</dbReference>
<organism evidence="5">
    <name type="scientific">Phallusia mammillata</name>
    <dbReference type="NCBI Taxonomy" id="59560"/>
    <lineage>
        <taxon>Eukaryota</taxon>
        <taxon>Metazoa</taxon>
        <taxon>Chordata</taxon>
        <taxon>Tunicata</taxon>
        <taxon>Ascidiacea</taxon>
        <taxon>Phlebobranchia</taxon>
        <taxon>Ascidiidae</taxon>
        <taxon>Phallusia</taxon>
    </lineage>
</organism>
<feature type="domain" description="Protein HGH1 C-terminal" evidence="4">
    <location>
        <begin position="280"/>
        <end position="336"/>
    </location>
</feature>
<protein>
    <recommendedName>
        <fullName evidence="2">Protein HGH1 homolog</fullName>
    </recommendedName>
</protein>
<dbReference type="InterPro" id="IPR016024">
    <property type="entry name" value="ARM-type_fold"/>
</dbReference>
<dbReference type="InterPro" id="IPR011989">
    <property type="entry name" value="ARM-like"/>
</dbReference>
<evidence type="ECO:0000313" key="5">
    <source>
        <dbReference type="EMBL" id="CAB3252703.1"/>
    </source>
</evidence>
<evidence type="ECO:0000256" key="1">
    <source>
        <dbReference type="ARBA" id="ARBA00006712"/>
    </source>
</evidence>
<dbReference type="InterPro" id="IPR007206">
    <property type="entry name" value="Protein_HGH1_C"/>
</dbReference>
<dbReference type="Pfam" id="PF04064">
    <property type="entry name" value="DUF384"/>
    <property type="match status" value="1"/>
</dbReference>
<dbReference type="AlphaFoldDB" id="A0A6F9DF28"/>
<dbReference type="PANTHER" id="PTHR13387:SF9">
    <property type="entry name" value="PROTEIN HGH1 HOMOLOG"/>
    <property type="match status" value="1"/>
</dbReference>
<dbReference type="SUPFAM" id="SSF48371">
    <property type="entry name" value="ARM repeat"/>
    <property type="match status" value="1"/>
</dbReference>
<sequence length="357" mass="41006">MENVSQELLPFLQKSTRIEIKLTATRNVLALSASLEGRKFMIENRSILEAILRLTKDENALVVGDCYNTIVNLSSEDHVIDVILQSYNVVPEFLRVICDRESQFSHKACMILNNLTRFLNGAEKVAEFLPNFDKDSEENVPDIDKLVEVFCISDYNKHKMSLNYIAPFLGNLCQLSKVRKIFLDPEKNRIQKLLPFLSHTSMIRRGGISTLLRNCSFEYESHEWLLSDKVDLLSHVLLPLAGPEEFTDEENDSLPLDLQYLPSDKTREPDPDVRNILLDTLILLCADKPGRTYLKSKNVYLIIRELHKWVQQNKEDDVSETCEKLVQILISDEPDEGSENLLTCEIPEKHRKALEST</sequence>
<evidence type="ECO:0000259" key="3">
    <source>
        <dbReference type="Pfam" id="PF04063"/>
    </source>
</evidence>
<accession>A0A6F9DF28</accession>
<dbReference type="InterPro" id="IPR039717">
    <property type="entry name" value="Hgh1"/>
</dbReference>
<proteinExistence type="evidence at transcript level"/>
<evidence type="ECO:0000259" key="4">
    <source>
        <dbReference type="Pfam" id="PF04064"/>
    </source>
</evidence>
<gene>
    <name evidence="5" type="primary">Hgh1</name>
</gene>
<dbReference type="Gene3D" id="1.25.10.10">
    <property type="entry name" value="Leucine-rich Repeat Variant"/>
    <property type="match status" value="1"/>
</dbReference>
<dbReference type="PANTHER" id="PTHR13387">
    <property type="entry name" value="PROTEIN HGH1 HOMOLOG"/>
    <property type="match status" value="1"/>
</dbReference>
<dbReference type="EMBL" id="LR785744">
    <property type="protein sequence ID" value="CAB3252703.1"/>
    <property type="molecule type" value="mRNA"/>
</dbReference>
<dbReference type="Pfam" id="PF04063">
    <property type="entry name" value="DUF383"/>
    <property type="match status" value="1"/>
</dbReference>
<evidence type="ECO:0000256" key="2">
    <source>
        <dbReference type="ARBA" id="ARBA00014076"/>
    </source>
</evidence>
<name>A0A6F9DF28_9ASCI</name>
<comment type="similarity">
    <text evidence="1">Belongs to the HGH1 family.</text>
</comment>
<reference evidence="5" key="1">
    <citation type="submission" date="2020-04" db="EMBL/GenBank/DDBJ databases">
        <authorList>
            <person name="Neveu A P."/>
        </authorList>
    </citation>
    <scope>NUCLEOTIDE SEQUENCE</scope>
    <source>
        <tissue evidence="5">Whole embryo</tissue>
    </source>
</reference>